<evidence type="ECO:0000259" key="6">
    <source>
        <dbReference type="PROSITE" id="PS51677"/>
    </source>
</evidence>
<accession>A0A9X7Z7A5</accession>
<proteinExistence type="predicted"/>
<sequence length="484" mass="53541">MSVINPWLRISSILTTSVVLLVAGCNNTSSPASANGNSPTQSAQQTNSVQPAKSALPLNQTKANLTDITWTSNPKTYEITTTQAPNYSLSVPILEYHDADYVPGDIATLKPGQLDAEFAWLKQSHFHPVNLGQLYASFYYGYQLPSRPIVLTFDDGYESMDTKVLPLLKKYDFQATFFIVKGFTHTNRAHNNKTFPTLTVSELKDMMKSNLVDIEDHTEHHLDLSKLSVSHQKQEIQGDAAFLEQFTGHPIKYFCYPDGGYTSATVQVIKQGEFLLATTQHQGYANLTQGPLTLDRLTVLDSTTLSGFANLLAPSLSHQYTPEQLYESGAKAFSSHDYQAAIADETQAITQDTGNYAAYTIKGIALCYAGHYNEGMSAINEALQLQPSYGYGLFNKALGLELYGHYDEAIATYKTAIPLGNGQWWKAWAYYGIASIYGRRGDVQHVAQYLKQAEAISQSTKVAARTEKDFNPVRSSPVFQALLR</sequence>
<keyword evidence="3" id="KW-0802">TPR repeat</keyword>
<dbReference type="InterPro" id="IPR051398">
    <property type="entry name" value="Polysacch_Deacetylase"/>
</dbReference>
<evidence type="ECO:0000256" key="1">
    <source>
        <dbReference type="ARBA" id="ARBA00004613"/>
    </source>
</evidence>
<dbReference type="AlphaFoldDB" id="A0A9X7Z7A5"/>
<evidence type="ECO:0000313" key="8">
    <source>
        <dbReference type="Proteomes" id="UP000663505"/>
    </source>
</evidence>
<dbReference type="SMART" id="SM00028">
    <property type="entry name" value="TPR"/>
    <property type="match status" value="4"/>
</dbReference>
<dbReference type="Gene3D" id="3.20.20.370">
    <property type="entry name" value="Glycoside hydrolase/deacetylase"/>
    <property type="match status" value="1"/>
</dbReference>
<dbReference type="KEGG" id="afx:JZ786_22805"/>
<dbReference type="PANTHER" id="PTHR34216">
    <property type="match status" value="1"/>
</dbReference>
<feature type="repeat" description="TPR" evidence="3">
    <location>
        <begin position="356"/>
        <end position="389"/>
    </location>
</feature>
<evidence type="ECO:0000313" key="7">
    <source>
        <dbReference type="EMBL" id="QSO47191.1"/>
    </source>
</evidence>
<dbReference type="SUPFAM" id="SSF48452">
    <property type="entry name" value="TPR-like"/>
    <property type="match status" value="1"/>
</dbReference>
<organism evidence="7 8">
    <name type="scientific">Alicyclobacillus mengziensis</name>
    <dbReference type="NCBI Taxonomy" id="2931921"/>
    <lineage>
        <taxon>Bacteria</taxon>
        <taxon>Bacillati</taxon>
        <taxon>Bacillota</taxon>
        <taxon>Bacilli</taxon>
        <taxon>Bacillales</taxon>
        <taxon>Alicyclobacillaceae</taxon>
        <taxon>Alicyclobacillus</taxon>
    </lineage>
</organism>
<name>A0A9X7Z7A5_9BACL</name>
<keyword evidence="8" id="KW-1185">Reference proteome</keyword>
<dbReference type="GO" id="GO:0016810">
    <property type="term" value="F:hydrolase activity, acting on carbon-nitrogen (but not peptide) bonds"/>
    <property type="evidence" value="ECO:0007669"/>
    <property type="project" value="InterPro"/>
</dbReference>
<dbReference type="GO" id="GO:0005576">
    <property type="term" value="C:extracellular region"/>
    <property type="evidence" value="ECO:0007669"/>
    <property type="project" value="UniProtKB-SubCell"/>
</dbReference>
<reference evidence="7 8" key="1">
    <citation type="submission" date="2021-02" db="EMBL/GenBank/DDBJ databases">
        <title>Alicyclobacillus curvatus sp. nov. and Alicyclobacillus mengziensis sp. nov., two acidophilic bacteria isolated from acid mine drainage.</title>
        <authorList>
            <person name="Huang Y."/>
        </authorList>
    </citation>
    <scope>NUCLEOTIDE SEQUENCE [LARGE SCALE GENOMIC DNA]</scope>
    <source>
        <strain evidence="7 8">S30H14</strain>
    </source>
</reference>
<evidence type="ECO:0000256" key="5">
    <source>
        <dbReference type="SAM" id="SignalP"/>
    </source>
</evidence>
<keyword evidence="2 5" id="KW-0732">Signal</keyword>
<evidence type="ECO:0000256" key="4">
    <source>
        <dbReference type="SAM" id="MobiDB-lite"/>
    </source>
</evidence>
<dbReference type="RefSeq" id="WP_206656549.1">
    <property type="nucleotide sequence ID" value="NZ_CP071182.1"/>
</dbReference>
<dbReference type="InterPro" id="IPR002509">
    <property type="entry name" value="NODB_dom"/>
</dbReference>
<dbReference type="PANTHER" id="PTHR34216:SF3">
    <property type="entry name" value="POLY-BETA-1,6-N-ACETYL-D-GLUCOSAMINE N-DEACETYLASE"/>
    <property type="match status" value="1"/>
</dbReference>
<evidence type="ECO:0000256" key="3">
    <source>
        <dbReference type="PROSITE-ProRule" id="PRU00339"/>
    </source>
</evidence>
<protein>
    <submittedName>
        <fullName evidence="7">Polysaccharide deacetylase family protein</fullName>
    </submittedName>
</protein>
<dbReference type="InterPro" id="IPR011330">
    <property type="entry name" value="Glyco_hydro/deAcase_b/a-brl"/>
</dbReference>
<dbReference type="Proteomes" id="UP000663505">
    <property type="component" value="Chromosome"/>
</dbReference>
<dbReference type="Pfam" id="PF01522">
    <property type="entry name" value="Polysacc_deac_1"/>
    <property type="match status" value="1"/>
</dbReference>
<feature type="signal peptide" evidence="5">
    <location>
        <begin position="1"/>
        <end position="34"/>
    </location>
</feature>
<dbReference type="GO" id="GO:0005975">
    <property type="term" value="P:carbohydrate metabolic process"/>
    <property type="evidence" value="ECO:0007669"/>
    <property type="project" value="InterPro"/>
</dbReference>
<dbReference type="PROSITE" id="PS50005">
    <property type="entry name" value="TPR"/>
    <property type="match status" value="1"/>
</dbReference>
<dbReference type="InterPro" id="IPR011990">
    <property type="entry name" value="TPR-like_helical_dom_sf"/>
</dbReference>
<dbReference type="Gene3D" id="1.25.40.10">
    <property type="entry name" value="Tetratricopeptide repeat domain"/>
    <property type="match status" value="1"/>
</dbReference>
<feature type="domain" description="NodB homology" evidence="6">
    <location>
        <begin position="147"/>
        <end position="362"/>
    </location>
</feature>
<dbReference type="NCBIfam" id="NF047558">
    <property type="entry name" value="TPR_END_plus"/>
    <property type="match status" value="1"/>
</dbReference>
<feature type="chain" id="PRO_5040890813" evidence="5">
    <location>
        <begin position="35"/>
        <end position="484"/>
    </location>
</feature>
<dbReference type="InterPro" id="IPR019734">
    <property type="entry name" value="TPR_rpt"/>
</dbReference>
<dbReference type="EMBL" id="CP071182">
    <property type="protein sequence ID" value="QSO47191.1"/>
    <property type="molecule type" value="Genomic_DNA"/>
</dbReference>
<gene>
    <name evidence="7" type="ORF">JZ786_22805</name>
</gene>
<feature type="region of interest" description="Disordered" evidence="4">
    <location>
        <begin position="30"/>
        <end position="51"/>
    </location>
</feature>
<comment type="subcellular location">
    <subcellularLocation>
        <location evidence="1">Secreted</location>
    </subcellularLocation>
</comment>
<evidence type="ECO:0000256" key="2">
    <source>
        <dbReference type="ARBA" id="ARBA00022729"/>
    </source>
</evidence>
<dbReference type="SUPFAM" id="SSF88713">
    <property type="entry name" value="Glycoside hydrolase/deacetylase"/>
    <property type="match status" value="1"/>
</dbReference>
<dbReference type="PROSITE" id="PS51677">
    <property type="entry name" value="NODB"/>
    <property type="match status" value="1"/>
</dbReference>
<dbReference type="CDD" id="cd10918">
    <property type="entry name" value="CE4_NodB_like_5s_6s"/>
    <property type="match status" value="1"/>
</dbReference>